<dbReference type="eggNOG" id="COG2113">
    <property type="taxonomic scope" value="Bacteria"/>
</dbReference>
<dbReference type="Pfam" id="PF14903">
    <property type="entry name" value="WG_beta_rep"/>
    <property type="match status" value="6"/>
</dbReference>
<evidence type="ECO:0008006" key="4">
    <source>
        <dbReference type="Google" id="ProtNLM"/>
    </source>
</evidence>
<sequence length="448" mass="51240">MKKIYFLLKLTLLLCGFTALAQPKYFIFEEKGKLGLVDLQGKTVLALVDRLGKYNDFFISFNQGISTIYNQNLKVVFRGKYDDVDFGLQGNYIVKKNQKYGVVTANNQIVIPFKYDEIYNLANGYKVTLNEKKGVVNNKGKLIIPLKYEDISQQNNCYKATLDGKEGILSLDNKTLIPFMYQQLQLDSFNTETLIVAKNEEDKVGFINTKNEWVISPIYRLASPFQNGLAFVRDEQKKSMLINTKGEVVIKGFDGLEYYNSNIIVVRDYQWNYSVYNYKGELLDIYNSFYENHYGEQVHRVSKQDKYGFIDGNGKVIIPLEYEGANELREGLIPVIKNDKWGCINLKNEVVIPFQFIGSLGVFENGVAVYSKGPESKMGYSWSQCGLINNKGEVIVEPKYKRIEYLAGNIAIITIGNDEYLYDFVKDKKLKRLTPDDLINSVEIGTSD</sequence>
<dbReference type="AlphaFoldDB" id="E4MUD1"/>
<name>E4MUD1_CAPOC</name>
<evidence type="ECO:0000313" key="3">
    <source>
        <dbReference type="Proteomes" id="UP000005391"/>
    </source>
</evidence>
<comment type="caution">
    <text evidence="2">The sequence shown here is derived from an EMBL/GenBank/DDBJ whole genome shotgun (WGS) entry which is preliminary data.</text>
</comment>
<dbReference type="PANTHER" id="PTHR37841:SF1">
    <property type="entry name" value="DUF3298 DOMAIN-CONTAINING PROTEIN"/>
    <property type="match status" value="1"/>
</dbReference>
<reference evidence="2 3" key="1">
    <citation type="submission" date="2010-10" db="EMBL/GenBank/DDBJ databases">
        <authorList>
            <person name="Muzny D."/>
            <person name="Qin X."/>
            <person name="Deng J."/>
            <person name="Jiang H."/>
            <person name="Liu Y."/>
            <person name="Qu J."/>
            <person name="Song X.-Z."/>
            <person name="Zhang L."/>
            <person name="Thornton R."/>
            <person name="Coyle M."/>
            <person name="Francisco L."/>
            <person name="Jackson L."/>
            <person name="Javaid M."/>
            <person name="Korchina V."/>
            <person name="Kovar C."/>
            <person name="Mata R."/>
            <person name="Mathew T."/>
            <person name="Ngo R."/>
            <person name="Nguyen L."/>
            <person name="Nguyen N."/>
            <person name="Okwuonu G."/>
            <person name="Ongeri F."/>
            <person name="Pham C."/>
            <person name="Simmons D."/>
            <person name="Wilczek-Boney K."/>
            <person name="Hale W."/>
            <person name="Jakkamsetti A."/>
            <person name="Pham P."/>
            <person name="Ruth R."/>
            <person name="San Lucas F."/>
            <person name="Warren J."/>
            <person name="Zhang J."/>
            <person name="Zhao Z."/>
            <person name="Zhou C."/>
            <person name="Zhu D."/>
            <person name="Lee S."/>
            <person name="Bess C."/>
            <person name="Blankenburg K."/>
            <person name="Forbes L."/>
            <person name="Fu Q."/>
            <person name="Gubbala S."/>
            <person name="Hirani K."/>
            <person name="Jayaseelan J.C."/>
            <person name="Lara F."/>
            <person name="Munidasa M."/>
            <person name="Palculict T."/>
            <person name="Patil S."/>
            <person name="Pu L.-L."/>
            <person name="Saada N."/>
            <person name="Tang L."/>
            <person name="Weissenberger G."/>
            <person name="Zhu Y."/>
            <person name="Hemphill L."/>
            <person name="Shang Y."/>
            <person name="Youmans B."/>
            <person name="Ayvaz T."/>
            <person name="Ross M."/>
            <person name="Santibanez J."/>
            <person name="Aqrawi P."/>
            <person name="Gross S."/>
            <person name="Joshi V."/>
            <person name="Fowler G."/>
            <person name="Nazareth L."/>
            <person name="Reid J."/>
            <person name="Worley K."/>
            <person name="Petrosino J."/>
            <person name="Highlander S."/>
            <person name="Gibbs R."/>
        </authorList>
    </citation>
    <scope>NUCLEOTIDE SEQUENCE [LARGE SCALE GENOMIC DNA]</scope>
    <source>
        <strain evidence="2 3">F0287</strain>
    </source>
</reference>
<dbReference type="HOGENOM" id="CLU_610709_0_0_10"/>
<evidence type="ECO:0000313" key="2">
    <source>
        <dbReference type="EMBL" id="EFS96671.1"/>
    </source>
</evidence>
<keyword evidence="1" id="KW-0732">Signal</keyword>
<dbReference type="PANTHER" id="PTHR37841">
    <property type="entry name" value="GLR2918 PROTEIN"/>
    <property type="match status" value="1"/>
</dbReference>
<proteinExistence type="predicted"/>
<dbReference type="EMBL" id="AEOH01000046">
    <property type="protein sequence ID" value="EFS96671.1"/>
    <property type="molecule type" value="Genomic_DNA"/>
</dbReference>
<gene>
    <name evidence="2" type="ORF">HMPREF1977_1991</name>
</gene>
<organism evidence="2 3">
    <name type="scientific">Capnocytophaga ochracea F0287</name>
    <dbReference type="NCBI Taxonomy" id="873517"/>
    <lineage>
        <taxon>Bacteria</taxon>
        <taxon>Pseudomonadati</taxon>
        <taxon>Bacteroidota</taxon>
        <taxon>Flavobacteriia</taxon>
        <taxon>Flavobacteriales</taxon>
        <taxon>Flavobacteriaceae</taxon>
        <taxon>Capnocytophaga</taxon>
    </lineage>
</organism>
<accession>E4MUD1</accession>
<feature type="signal peptide" evidence="1">
    <location>
        <begin position="1"/>
        <end position="21"/>
    </location>
</feature>
<feature type="chain" id="PRO_5003186061" description="KWG Leptospira" evidence="1">
    <location>
        <begin position="22"/>
        <end position="448"/>
    </location>
</feature>
<dbReference type="InterPro" id="IPR032774">
    <property type="entry name" value="WG_beta_rep"/>
</dbReference>
<dbReference type="RefSeq" id="WP_002674940.1">
    <property type="nucleotide sequence ID" value="NZ_GL573160.1"/>
</dbReference>
<dbReference type="Proteomes" id="UP000005391">
    <property type="component" value="Unassembled WGS sequence"/>
</dbReference>
<evidence type="ECO:0000256" key="1">
    <source>
        <dbReference type="SAM" id="SignalP"/>
    </source>
</evidence>
<protein>
    <recommendedName>
        <fullName evidence="4">KWG Leptospira</fullName>
    </recommendedName>
</protein>